<evidence type="ECO:0000313" key="2">
    <source>
        <dbReference type="Proteomes" id="UP000887569"/>
    </source>
</evidence>
<evidence type="ECO:0000256" key="1">
    <source>
        <dbReference type="SAM" id="MobiDB-lite"/>
    </source>
</evidence>
<reference evidence="3" key="1">
    <citation type="submission" date="2022-11" db="UniProtKB">
        <authorList>
            <consortium name="WormBaseParasite"/>
        </authorList>
    </citation>
    <scope>IDENTIFICATION</scope>
</reference>
<accession>A0A915C5B7</accession>
<protein>
    <submittedName>
        <fullName evidence="3">Uncharacterized protein</fullName>
    </submittedName>
</protein>
<sequence>MLLNVRYSNTFPVNRHSSRCFLHLNLHERVQPSPPSICNEPSESDEKQNHTHNATDKEIRVSSKKAVKTFAYSSSRDRSIAWAGHQSRKGRVALTRSEITGRIYEELPSREQIPLYSRDKAIHQSMDESDDPGYFNEINHFISLRSTKEYNMDPKLRNSRDRSIKYKIADDDGDVLTTTFAFSILCTILFAII</sequence>
<dbReference type="AlphaFoldDB" id="A0A915C5B7"/>
<feature type="region of interest" description="Disordered" evidence="1">
    <location>
        <begin position="32"/>
        <end position="60"/>
    </location>
</feature>
<keyword evidence="2" id="KW-1185">Reference proteome</keyword>
<dbReference type="Proteomes" id="UP000887569">
    <property type="component" value="Unplaced"/>
</dbReference>
<evidence type="ECO:0000313" key="3">
    <source>
        <dbReference type="WBParaSite" id="PgR087_g011_t03"/>
    </source>
</evidence>
<dbReference type="WBParaSite" id="PgR087_g011_t03">
    <property type="protein sequence ID" value="PgR087_g011_t03"/>
    <property type="gene ID" value="PgR087_g011"/>
</dbReference>
<proteinExistence type="predicted"/>
<feature type="compositionally biased region" description="Basic and acidic residues" evidence="1">
    <location>
        <begin position="44"/>
        <end position="60"/>
    </location>
</feature>
<name>A0A915C5B7_PARUN</name>
<organism evidence="2 3">
    <name type="scientific">Parascaris univalens</name>
    <name type="common">Nematode worm</name>
    <dbReference type="NCBI Taxonomy" id="6257"/>
    <lineage>
        <taxon>Eukaryota</taxon>
        <taxon>Metazoa</taxon>
        <taxon>Ecdysozoa</taxon>
        <taxon>Nematoda</taxon>
        <taxon>Chromadorea</taxon>
        <taxon>Rhabditida</taxon>
        <taxon>Spirurina</taxon>
        <taxon>Ascaridomorpha</taxon>
        <taxon>Ascaridoidea</taxon>
        <taxon>Ascarididae</taxon>
        <taxon>Parascaris</taxon>
    </lineage>
</organism>